<dbReference type="PANTHER" id="PTHR38481:SF1">
    <property type="entry name" value="HYALURONATE LYASE"/>
    <property type="match status" value="1"/>
</dbReference>
<evidence type="ECO:0000259" key="5">
    <source>
        <dbReference type="Pfam" id="PF02278"/>
    </source>
</evidence>
<dbReference type="InterPro" id="IPR011013">
    <property type="entry name" value="Gal_mutarotase_sf_dom"/>
</dbReference>
<dbReference type="Proteomes" id="UP000007431">
    <property type="component" value="Unassembled WGS sequence"/>
</dbReference>
<dbReference type="SUPFAM" id="SSF74650">
    <property type="entry name" value="Galactose mutarotase-like"/>
    <property type="match status" value="1"/>
</dbReference>
<dbReference type="AlphaFoldDB" id="D8Q687"/>
<comment type="similarity">
    <text evidence="1">Belongs to the polysaccharide lyase 8 family.</text>
</comment>
<dbReference type="InterPro" id="IPR008929">
    <property type="entry name" value="Chondroitin_lyas"/>
</dbReference>
<dbReference type="InterPro" id="IPR003159">
    <property type="entry name" value="Lyase_8_central_dom"/>
</dbReference>
<evidence type="ECO:0000256" key="1">
    <source>
        <dbReference type="ARBA" id="ARBA00006699"/>
    </source>
</evidence>
<dbReference type="Pfam" id="PF02884">
    <property type="entry name" value="Lyase_8_C"/>
    <property type="match status" value="1"/>
</dbReference>
<evidence type="ECO:0000313" key="9">
    <source>
        <dbReference type="Proteomes" id="UP000007431"/>
    </source>
</evidence>
<keyword evidence="3 8" id="KW-0456">Lyase</keyword>
<feature type="domain" description="Polysaccharide lyase family 8 central" evidence="5">
    <location>
        <begin position="399"/>
        <end position="642"/>
    </location>
</feature>
<evidence type="ECO:0000256" key="3">
    <source>
        <dbReference type="ARBA" id="ARBA00023239"/>
    </source>
</evidence>
<dbReference type="Gene3D" id="1.50.10.100">
    <property type="entry name" value="Chondroitin AC/alginate lyase"/>
    <property type="match status" value="1"/>
</dbReference>
<sequence length="758" mass="81737">MLLPTVQVGFGILRYLLPLLLLVGLSKQTSLPYTSRAAADDISTMTERRIAAIVDSQSTGSVGSWLSSLDRGQGKWPDSQINYATGCNAQRANWPALNHWNRIVAMTAAWHGGAPNQDSKWVQNKDLRSAISSAMGYWFSHDYKNDACVNGDFHGKNACPCGTPGFWNTNWYSNVLGLPLLVSQTCLVLGDSLSNSERNSCTHITSRAYATFNANEGYLTGANVLDLAKIGADDAMLMKNTTRLTDAYSRVHAQLVYSEKVKNDGVKADGSFQQHGGLLYNGNYGNVFAKDVMELEINAAQTQFAANQDQLGVFAALLDSDRWMIFDNQKTSIMHWDFSALPRFIAFPTADYQPTHDIGINLTAVETLGRLSGNAVITDVANSLKGGSDGANAGKLEGNRLFYANDYMVHRGRNYVSTLKMYSERTTNSECTNSANPFGFHLADGTLYTYVQGNEYEDIAAAWDWDMIPGISVDYKGTTLECKSTTATGKHSFVGGVSTGDVGIAVMRYTNPITGKFSFQKAWFFTADDTQRVLIGNINNTSPVEVRSVLDQKRHSGDVYIDGQVSGGTTKQGPQSLWHAGVGYTFPNNTSAKLTVATGNKSGAWNKIGTSGQGTTTVDLFSAYLVRTNTSQPLEYTIFPGTADQGAFASKAAASALQTVQNDAHISAVYDSAAKVAYVVFWDEKGGAVSFPDGSNIRTNIASTVIYDAGAGKVFASDPTQKQTQLQLAITPAGQPAVFKTLNLPTAGKAGSGVSFDL</sequence>
<dbReference type="eggNOG" id="ENOG502S9ZG">
    <property type="taxonomic scope" value="Eukaryota"/>
</dbReference>
<dbReference type="Pfam" id="PF08124">
    <property type="entry name" value="Lyase_8_N"/>
    <property type="match status" value="1"/>
</dbReference>
<evidence type="ECO:0000256" key="2">
    <source>
        <dbReference type="ARBA" id="ARBA00022729"/>
    </source>
</evidence>
<dbReference type="InterPro" id="IPR004103">
    <property type="entry name" value="Lyase_8_C"/>
</dbReference>
<dbReference type="Gene3D" id="2.70.98.10">
    <property type="match status" value="1"/>
</dbReference>
<evidence type="ECO:0000256" key="4">
    <source>
        <dbReference type="SAM" id="SignalP"/>
    </source>
</evidence>
<dbReference type="InterPro" id="IPR011071">
    <property type="entry name" value="Lyase_8-like_C"/>
</dbReference>
<dbReference type="RefSeq" id="XP_003031096.1">
    <property type="nucleotide sequence ID" value="XM_003031050.1"/>
</dbReference>
<dbReference type="SUPFAM" id="SSF49863">
    <property type="entry name" value="Hyaluronate lyase-like, C-terminal domain"/>
    <property type="match status" value="1"/>
</dbReference>
<evidence type="ECO:0000259" key="6">
    <source>
        <dbReference type="Pfam" id="PF02884"/>
    </source>
</evidence>
<keyword evidence="9" id="KW-1185">Reference proteome</keyword>
<keyword evidence="2 4" id="KW-0732">Signal</keyword>
<feature type="chain" id="PRO_5003120583" evidence="4">
    <location>
        <begin position="29"/>
        <end position="758"/>
    </location>
</feature>
<dbReference type="PANTHER" id="PTHR38481">
    <property type="entry name" value="HYALURONATE LYASE"/>
    <property type="match status" value="1"/>
</dbReference>
<organism evidence="9">
    <name type="scientific">Schizophyllum commune (strain H4-8 / FGSC 9210)</name>
    <name type="common">Split gill fungus</name>
    <dbReference type="NCBI Taxonomy" id="578458"/>
    <lineage>
        <taxon>Eukaryota</taxon>
        <taxon>Fungi</taxon>
        <taxon>Dikarya</taxon>
        <taxon>Basidiomycota</taxon>
        <taxon>Agaricomycotina</taxon>
        <taxon>Agaricomycetes</taxon>
        <taxon>Agaricomycetidae</taxon>
        <taxon>Agaricales</taxon>
        <taxon>Schizophyllaceae</taxon>
        <taxon>Schizophyllum</taxon>
    </lineage>
</organism>
<dbReference type="GO" id="GO:0016837">
    <property type="term" value="F:carbon-oxygen lyase activity, acting on polysaccharides"/>
    <property type="evidence" value="ECO:0007669"/>
    <property type="project" value="UniProtKB-ARBA"/>
</dbReference>
<evidence type="ECO:0000259" key="7">
    <source>
        <dbReference type="Pfam" id="PF08124"/>
    </source>
</evidence>
<dbReference type="GeneID" id="9586995"/>
<dbReference type="InParanoid" id="D8Q687"/>
<reference evidence="8 9" key="1">
    <citation type="journal article" date="2010" name="Nat. Biotechnol.">
        <title>Genome sequence of the model mushroom Schizophyllum commune.</title>
        <authorList>
            <person name="Ohm R.A."/>
            <person name="de Jong J.F."/>
            <person name="Lugones L.G."/>
            <person name="Aerts A."/>
            <person name="Kothe E."/>
            <person name="Stajich J.E."/>
            <person name="de Vries R.P."/>
            <person name="Record E."/>
            <person name="Levasseur A."/>
            <person name="Baker S.E."/>
            <person name="Bartholomew K.A."/>
            <person name="Coutinho P.M."/>
            <person name="Erdmann S."/>
            <person name="Fowler T.J."/>
            <person name="Gathman A.C."/>
            <person name="Lombard V."/>
            <person name="Henrissat B."/>
            <person name="Knabe N."/>
            <person name="Kuees U."/>
            <person name="Lilly W.W."/>
            <person name="Lindquist E."/>
            <person name="Lucas S."/>
            <person name="Magnuson J.K."/>
            <person name="Piumi F."/>
            <person name="Raudaskoski M."/>
            <person name="Salamov A."/>
            <person name="Schmutz J."/>
            <person name="Schwarze F.W.M.R."/>
            <person name="vanKuyk P.A."/>
            <person name="Horton J.S."/>
            <person name="Grigoriev I.V."/>
            <person name="Woesten H.A.B."/>
        </authorList>
    </citation>
    <scope>NUCLEOTIDE SEQUENCE [LARGE SCALE GENOMIC DNA]</scope>
    <source>
        <strain evidence="9">H4-8 / FGSC 9210</strain>
    </source>
</reference>
<dbReference type="GO" id="GO:0005576">
    <property type="term" value="C:extracellular region"/>
    <property type="evidence" value="ECO:0007669"/>
    <property type="project" value="InterPro"/>
</dbReference>
<dbReference type="Pfam" id="PF02278">
    <property type="entry name" value="Lyase_8"/>
    <property type="match status" value="1"/>
</dbReference>
<dbReference type="InterPro" id="IPR038970">
    <property type="entry name" value="Lyase_8"/>
</dbReference>
<dbReference type="InterPro" id="IPR014718">
    <property type="entry name" value="GH-type_carb-bd"/>
</dbReference>
<dbReference type="HOGENOM" id="CLU_004172_3_0_1"/>
<dbReference type="InterPro" id="IPR012970">
    <property type="entry name" value="Lyase_8_alpha_N"/>
</dbReference>
<dbReference type="SUPFAM" id="SSF48230">
    <property type="entry name" value="Chondroitin AC/alginate lyase"/>
    <property type="match status" value="1"/>
</dbReference>
<dbReference type="OrthoDB" id="5980780at2759"/>
<dbReference type="KEGG" id="scm:SCHCO_02628008"/>
<evidence type="ECO:0000313" key="8">
    <source>
        <dbReference type="EMBL" id="EFI96193.1"/>
    </source>
</evidence>
<dbReference type="GO" id="GO:0030246">
    <property type="term" value="F:carbohydrate binding"/>
    <property type="evidence" value="ECO:0007669"/>
    <property type="project" value="InterPro"/>
</dbReference>
<gene>
    <name evidence="8" type="ORF">SCHCODRAFT_235628</name>
</gene>
<accession>D8Q687</accession>
<dbReference type="EMBL" id="GL377307">
    <property type="protein sequence ID" value="EFI96193.1"/>
    <property type="molecule type" value="Genomic_DNA"/>
</dbReference>
<dbReference type="OMA" id="RYYQDET"/>
<feature type="domain" description="Polysaccharide lyase 8 N-terminal alpha-helical" evidence="7">
    <location>
        <begin position="169"/>
        <end position="316"/>
    </location>
</feature>
<dbReference type="Gene3D" id="2.60.220.10">
    <property type="entry name" value="Polysaccharide lyase family 8-like, C-terminal"/>
    <property type="match status" value="1"/>
</dbReference>
<dbReference type="VEuPathDB" id="FungiDB:SCHCODRAFT_02628008"/>
<feature type="domain" description="Polysaccharide lyase family 8 C-terminal" evidence="6">
    <location>
        <begin position="660"/>
        <end position="726"/>
    </location>
</feature>
<proteinExistence type="inferred from homology"/>
<feature type="signal peptide" evidence="4">
    <location>
        <begin position="1"/>
        <end position="28"/>
    </location>
</feature>
<name>D8Q687_SCHCM</name>
<dbReference type="GO" id="GO:0005975">
    <property type="term" value="P:carbohydrate metabolic process"/>
    <property type="evidence" value="ECO:0007669"/>
    <property type="project" value="InterPro"/>
</dbReference>
<protein>
    <submittedName>
        <fullName evidence="8">Polysaccharide lyase family 8 protein</fullName>
    </submittedName>
</protein>